<keyword evidence="4 5" id="KW-0472">Membrane</keyword>
<dbReference type="RefSeq" id="WP_115557821.1">
    <property type="nucleotide sequence ID" value="NZ_CP031376.1"/>
</dbReference>
<organism evidence="6 7">
    <name type="scientific">Spiroplasma alleghenense</name>
    <dbReference type="NCBI Taxonomy" id="216931"/>
    <lineage>
        <taxon>Bacteria</taxon>
        <taxon>Bacillati</taxon>
        <taxon>Mycoplasmatota</taxon>
        <taxon>Mollicutes</taxon>
        <taxon>Entomoplasmatales</taxon>
        <taxon>Spiroplasmataceae</taxon>
        <taxon>Spiroplasma</taxon>
    </lineage>
</organism>
<evidence type="ECO:0000256" key="5">
    <source>
        <dbReference type="SAM" id="Phobius"/>
    </source>
</evidence>
<dbReference type="EMBL" id="CP031376">
    <property type="protein sequence ID" value="AXK50901.1"/>
    <property type="molecule type" value="Genomic_DNA"/>
</dbReference>
<evidence type="ECO:0000256" key="1">
    <source>
        <dbReference type="ARBA" id="ARBA00004141"/>
    </source>
</evidence>
<accession>A0A345Z2S2</accession>
<feature type="transmembrane region" description="Helical" evidence="5">
    <location>
        <begin position="253"/>
        <end position="278"/>
    </location>
</feature>
<comment type="subcellular location">
    <subcellularLocation>
        <location evidence="1">Membrane</location>
        <topology evidence="1">Multi-pass membrane protein</topology>
    </subcellularLocation>
</comment>
<evidence type="ECO:0000256" key="4">
    <source>
        <dbReference type="ARBA" id="ARBA00023136"/>
    </source>
</evidence>
<keyword evidence="3 5" id="KW-1133">Transmembrane helix</keyword>
<keyword evidence="7" id="KW-1185">Reference proteome</keyword>
<sequence>MSNLTKKQKSNKRTNKVFEFLTLFSLVFGLMVGSGIYLKNRNTAGGVLGEAGQNPYLAITMWLVIGLVSTLMILVFVEAASSTKNQGHSTIQTWGSKFLGRRVGSFYAIFFIMFYVPVLSGIGALFSVKTIIDATDKLVGEQWLSHEGKLAIQGSFAILMMIGFMVLNMLTTKPGHLIQTIFTFFKFIPLAIVIIGGFILNFQGNDNAFDNSSGEWKTEYFFLTMAPILFSFDGFIFAAALQKDVEHKEVVAPGLFFGVLGVSLFYVLISIAIFFGSVDGNVFTLFDNLFQKAPGWSFFFKSVVACTIMTIVNGYSIVGPKGVQASMDDNLIFNKKDKIVSHRVAAVIQGIISLSIVSLLITCSVIINNNLIDIIDFTSNTITVMAFTIYLSVLIGVLVNRKTKRVEVEKVKGVYWFAAFPILFLTVSMSYVYFDLFKKFSSVETMFDPLFFIFSLVVMFILWGANEKLLKKYNSQKEISKLVK</sequence>
<feature type="transmembrane region" description="Helical" evidence="5">
    <location>
        <begin position="379"/>
        <end position="401"/>
    </location>
</feature>
<reference evidence="6 7" key="1">
    <citation type="submission" date="2018-07" db="EMBL/GenBank/DDBJ databases">
        <title>Complete genome sequence of Spiroplasma alleghenense PLHS-1 (ATCC 51752).</title>
        <authorList>
            <person name="Chou L."/>
            <person name="Lee T.-Y."/>
            <person name="Tsai Y.-M."/>
            <person name="Kuo C.-H."/>
        </authorList>
    </citation>
    <scope>NUCLEOTIDE SEQUENCE [LARGE SCALE GENOMIC DNA]</scope>
    <source>
        <strain evidence="6 7">PLHS-1</strain>
    </source>
</reference>
<feature type="transmembrane region" description="Helical" evidence="5">
    <location>
        <begin position="344"/>
        <end position="367"/>
    </location>
</feature>
<evidence type="ECO:0000256" key="3">
    <source>
        <dbReference type="ARBA" id="ARBA00022989"/>
    </source>
</evidence>
<evidence type="ECO:0000313" key="6">
    <source>
        <dbReference type="EMBL" id="AXK50901.1"/>
    </source>
</evidence>
<evidence type="ECO:0000313" key="7">
    <source>
        <dbReference type="Proteomes" id="UP000254792"/>
    </source>
</evidence>
<dbReference type="PANTHER" id="PTHR11785">
    <property type="entry name" value="AMINO ACID TRANSPORTER"/>
    <property type="match status" value="1"/>
</dbReference>
<feature type="transmembrane region" description="Helical" evidence="5">
    <location>
        <begin position="106"/>
        <end position="132"/>
    </location>
</feature>
<feature type="transmembrane region" description="Helical" evidence="5">
    <location>
        <begin position="177"/>
        <end position="200"/>
    </location>
</feature>
<dbReference type="Pfam" id="PF13520">
    <property type="entry name" value="AA_permease_2"/>
    <property type="match status" value="1"/>
</dbReference>
<gene>
    <name evidence="6" type="ORF">SALLE_v1c02250</name>
</gene>
<dbReference type="Proteomes" id="UP000254792">
    <property type="component" value="Chromosome"/>
</dbReference>
<dbReference type="KEGG" id="salx:SALLE_v1c02250"/>
<dbReference type="PIRSF" id="PIRSF006060">
    <property type="entry name" value="AA_transporter"/>
    <property type="match status" value="1"/>
</dbReference>
<dbReference type="GO" id="GO:0016020">
    <property type="term" value="C:membrane"/>
    <property type="evidence" value="ECO:0007669"/>
    <property type="project" value="UniProtKB-SubCell"/>
</dbReference>
<dbReference type="GO" id="GO:0015179">
    <property type="term" value="F:L-amino acid transmembrane transporter activity"/>
    <property type="evidence" value="ECO:0007669"/>
    <property type="project" value="TreeGrafter"/>
</dbReference>
<feature type="transmembrane region" description="Helical" evidence="5">
    <location>
        <begin position="58"/>
        <end position="77"/>
    </location>
</feature>
<feature type="transmembrane region" description="Helical" evidence="5">
    <location>
        <begin position="446"/>
        <end position="465"/>
    </location>
</feature>
<proteinExistence type="predicted"/>
<feature type="transmembrane region" description="Helical" evidence="5">
    <location>
        <begin position="413"/>
        <end position="434"/>
    </location>
</feature>
<protein>
    <submittedName>
        <fullName evidence="6">Amino acid permease</fullName>
    </submittedName>
</protein>
<feature type="transmembrane region" description="Helical" evidence="5">
    <location>
        <begin position="220"/>
        <end position="241"/>
    </location>
</feature>
<dbReference type="InterPro" id="IPR050598">
    <property type="entry name" value="AminoAcid_Transporter"/>
</dbReference>
<name>A0A345Z2S2_9MOLU</name>
<feature type="transmembrane region" description="Helical" evidence="5">
    <location>
        <begin position="152"/>
        <end position="170"/>
    </location>
</feature>
<keyword evidence="2 5" id="KW-0812">Transmembrane</keyword>
<feature type="transmembrane region" description="Helical" evidence="5">
    <location>
        <begin position="298"/>
        <end position="318"/>
    </location>
</feature>
<dbReference type="Gene3D" id="1.20.1740.10">
    <property type="entry name" value="Amino acid/polyamine transporter I"/>
    <property type="match status" value="1"/>
</dbReference>
<dbReference type="InterPro" id="IPR002293">
    <property type="entry name" value="AA/rel_permease1"/>
</dbReference>
<feature type="transmembrane region" description="Helical" evidence="5">
    <location>
        <begin position="20"/>
        <end position="38"/>
    </location>
</feature>
<dbReference type="AlphaFoldDB" id="A0A345Z2S2"/>
<dbReference type="PANTHER" id="PTHR11785:SF512">
    <property type="entry name" value="SOBREMESA, ISOFORM B"/>
    <property type="match status" value="1"/>
</dbReference>
<evidence type="ECO:0000256" key="2">
    <source>
        <dbReference type="ARBA" id="ARBA00022692"/>
    </source>
</evidence>
<dbReference type="OrthoDB" id="392043at2"/>